<dbReference type="Proteomes" id="UP000007875">
    <property type="component" value="Unassembled WGS sequence"/>
</dbReference>
<feature type="chain" id="PRO_5003579041" description="TIL domain-containing protein" evidence="1">
    <location>
        <begin position="20"/>
        <end position="259"/>
    </location>
</feature>
<keyword evidence="1" id="KW-0732">Signal</keyword>
<dbReference type="Ensembl" id="ENSCSAVT00000013815.1">
    <property type="protein sequence ID" value="ENSCSAVP00000013658.1"/>
    <property type="gene ID" value="ENSCSAVG00000008010.1"/>
</dbReference>
<dbReference type="Gene3D" id="2.10.25.10">
    <property type="entry name" value="Laminin"/>
    <property type="match status" value="1"/>
</dbReference>
<sequence>MNLISICIVCCVIPAVTFAQSGDGQTCYEGFANFDLQESTFGLSAVTCVPGFVCGTLFGKANIGGQILIGFLTTCRHDLECSSCPDAAEAYTLGHKFNATLISCNSSTCCDSYLCNLPTPSCPKNQIYSDCAGCDRRCEDVGRSIPCTSVCRRKCTCPSTDMVLHGETCIMPNKCPNKTMSCPSVGNTTSIDEVRSAWICEYVQWRIFIRKKWIPSFNNWQEQKNGRPIVVPGCPDHGIKCKEQNQLRTYTDRYMCTTY</sequence>
<evidence type="ECO:0000256" key="1">
    <source>
        <dbReference type="SAM" id="SignalP"/>
    </source>
</evidence>
<keyword evidence="4" id="KW-1185">Reference proteome</keyword>
<accession>H2Z7U6</accession>
<dbReference type="HOGENOM" id="CLU_081321_0_0_1"/>
<dbReference type="InterPro" id="IPR002919">
    <property type="entry name" value="TIL_dom"/>
</dbReference>
<dbReference type="CDD" id="cd19941">
    <property type="entry name" value="TIL"/>
    <property type="match status" value="1"/>
</dbReference>
<dbReference type="AlphaFoldDB" id="H2Z7U6"/>
<name>H2Z7U6_CIOSA</name>
<evidence type="ECO:0000259" key="2">
    <source>
        <dbReference type="Pfam" id="PF01826"/>
    </source>
</evidence>
<reference evidence="4" key="1">
    <citation type="submission" date="2003-08" db="EMBL/GenBank/DDBJ databases">
        <authorList>
            <person name="Birren B."/>
            <person name="Nusbaum C."/>
            <person name="Abebe A."/>
            <person name="Abouelleil A."/>
            <person name="Adekoya E."/>
            <person name="Ait-zahra M."/>
            <person name="Allen N."/>
            <person name="Allen T."/>
            <person name="An P."/>
            <person name="Anderson M."/>
            <person name="Anderson S."/>
            <person name="Arachchi H."/>
            <person name="Armbruster J."/>
            <person name="Bachantsang P."/>
            <person name="Baldwin J."/>
            <person name="Barry A."/>
            <person name="Bayul T."/>
            <person name="Blitshsteyn B."/>
            <person name="Bloom T."/>
            <person name="Blye J."/>
            <person name="Boguslavskiy L."/>
            <person name="Borowsky M."/>
            <person name="Boukhgalter B."/>
            <person name="Brunache A."/>
            <person name="Butler J."/>
            <person name="Calixte N."/>
            <person name="Calvo S."/>
            <person name="Camarata J."/>
            <person name="Campo K."/>
            <person name="Chang J."/>
            <person name="Cheshatsang Y."/>
            <person name="Citroen M."/>
            <person name="Collymore A."/>
            <person name="Considine T."/>
            <person name="Cook A."/>
            <person name="Cooke P."/>
            <person name="Corum B."/>
            <person name="Cuomo C."/>
            <person name="David R."/>
            <person name="Dawoe T."/>
            <person name="Degray S."/>
            <person name="Dodge S."/>
            <person name="Dooley K."/>
            <person name="Dorje P."/>
            <person name="Dorjee K."/>
            <person name="Dorris L."/>
            <person name="Duffey N."/>
            <person name="Dupes A."/>
            <person name="Elkins T."/>
            <person name="Engels R."/>
            <person name="Erickson J."/>
            <person name="Farina A."/>
            <person name="Faro S."/>
            <person name="Ferreira P."/>
            <person name="Fischer H."/>
            <person name="Fitzgerald M."/>
            <person name="Foley K."/>
            <person name="Gage D."/>
            <person name="Galagan J."/>
            <person name="Gearin G."/>
            <person name="Gnerre S."/>
            <person name="Gnirke A."/>
            <person name="Goyette A."/>
            <person name="Graham J."/>
            <person name="Grandbois E."/>
            <person name="Gyaltsen K."/>
            <person name="Hafez N."/>
            <person name="Hagopian D."/>
            <person name="Hagos B."/>
            <person name="Hall J."/>
            <person name="Hatcher B."/>
            <person name="Heller A."/>
            <person name="Higgins H."/>
            <person name="Honan T."/>
            <person name="Horn A."/>
            <person name="Houde N."/>
            <person name="Hughes L."/>
            <person name="Hulme W."/>
            <person name="Husby E."/>
            <person name="Iliev I."/>
            <person name="Jaffe D."/>
            <person name="Jones C."/>
            <person name="Kamal M."/>
            <person name="Kamat A."/>
            <person name="Kamvysselis M."/>
            <person name="Karlsson E."/>
            <person name="Kells C."/>
            <person name="Kieu A."/>
            <person name="Kisner P."/>
            <person name="Kodira C."/>
            <person name="Kulbokas E."/>
            <person name="Labutti K."/>
            <person name="Lama D."/>
            <person name="Landers T."/>
            <person name="Leger J."/>
            <person name="Levine S."/>
            <person name="Lewis D."/>
            <person name="Lewis T."/>
            <person name="Lindblad-toh K."/>
            <person name="Liu X."/>
            <person name="Lokyitsang T."/>
            <person name="Lokyitsang Y."/>
            <person name="Lucien O."/>
            <person name="Lui A."/>
            <person name="Ma L.J."/>
            <person name="Mabbitt R."/>
            <person name="Macdonald J."/>
            <person name="Maclean C."/>
            <person name="Major J."/>
            <person name="Manning J."/>
            <person name="Marabella R."/>
            <person name="Maru K."/>
            <person name="Matthews C."/>
            <person name="Mauceli E."/>
            <person name="Mccarthy M."/>
            <person name="Mcdonough S."/>
            <person name="Mcghee T."/>
            <person name="Meldrim J."/>
            <person name="Meneus L."/>
            <person name="Mesirov J."/>
            <person name="Mihalev A."/>
            <person name="Mihova T."/>
            <person name="Mikkelsen T."/>
            <person name="Mlenga V."/>
            <person name="Moru K."/>
            <person name="Mozes J."/>
            <person name="Mulrain L."/>
            <person name="Munson G."/>
            <person name="Naylor J."/>
            <person name="Newes C."/>
            <person name="Nguyen C."/>
            <person name="Nguyen N."/>
            <person name="Nguyen T."/>
            <person name="Nicol R."/>
            <person name="Nielsen C."/>
            <person name="Nizzari M."/>
            <person name="Norbu C."/>
            <person name="Norbu N."/>
            <person name="O'donnell P."/>
            <person name="Okoawo O."/>
            <person name="O'leary S."/>
            <person name="Omotosho B."/>
            <person name="O'neill K."/>
            <person name="Osman S."/>
            <person name="Parker S."/>
            <person name="Perrin D."/>
            <person name="Phunkhang P."/>
            <person name="Piqani B."/>
            <person name="Purcell S."/>
            <person name="Rachupka T."/>
            <person name="Ramasamy U."/>
            <person name="Rameau R."/>
            <person name="Ray V."/>
            <person name="Raymond C."/>
            <person name="Retta R."/>
            <person name="Richardson S."/>
            <person name="Rise C."/>
            <person name="Rodriguez J."/>
            <person name="Rogers J."/>
            <person name="Rogov P."/>
            <person name="Rutman M."/>
            <person name="Schupbach R."/>
            <person name="Seaman C."/>
            <person name="Settipalli S."/>
            <person name="Sharpe T."/>
            <person name="Sheridan J."/>
            <person name="Sherpa N."/>
            <person name="Shi J."/>
            <person name="Smirnov S."/>
            <person name="Smith C."/>
            <person name="Sougnez C."/>
            <person name="Spencer B."/>
            <person name="Stalker J."/>
            <person name="Stange-thomann N."/>
            <person name="Stavropoulos S."/>
            <person name="Stetson K."/>
            <person name="Stone C."/>
            <person name="Stone S."/>
            <person name="Stubbs M."/>
            <person name="Talamas J."/>
            <person name="Tchuinga P."/>
            <person name="Tenzing P."/>
            <person name="Tesfaye S."/>
            <person name="Theodore J."/>
            <person name="Thoulutsang Y."/>
            <person name="Topham K."/>
            <person name="Towey S."/>
            <person name="Tsamla T."/>
            <person name="Tsomo N."/>
            <person name="Vallee D."/>
            <person name="Vassiliev H."/>
            <person name="Venkataraman V."/>
            <person name="Vinson J."/>
            <person name="Vo A."/>
            <person name="Wade C."/>
            <person name="Wang S."/>
            <person name="Wangchuk T."/>
            <person name="Wangdi T."/>
            <person name="Whittaker C."/>
            <person name="Wilkinson J."/>
            <person name="Wu Y."/>
            <person name="Wyman D."/>
            <person name="Yadav S."/>
            <person name="Yang S."/>
            <person name="Yang X."/>
            <person name="Yeager S."/>
            <person name="Yee E."/>
            <person name="Young G."/>
            <person name="Zainoun J."/>
            <person name="Zembeck L."/>
            <person name="Zimmer A."/>
            <person name="Zody M."/>
            <person name="Lander E."/>
        </authorList>
    </citation>
    <scope>NUCLEOTIDE SEQUENCE [LARGE SCALE GENOMIC DNA]</scope>
</reference>
<dbReference type="Pfam" id="PF01826">
    <property type="entry name" value="TIL"/>
    <property type="match status" value="1"/>
</dbReference>
<dbReference type="SUPFAM" id="SSF57567">
    <property type="entry name" value="Serine protease inhibitors"/>
    <property type="match status" value="1"/>
</dbReference>
<reference evidence="3" key="2">
    <citation type="submission" date="2025-08" db="UniProtKB">
        <authorList>
            <consortium name="Ensembl"/>
        </authorList>
    </citation>
    <scope>IDENTIFICATION</scope>
</reference>
<evidence type="ECO:0000313" key="4">
    <source>
        <dbReference type="Proteomes" id="UP000007875"/>
    </source>
</evidence>
<dbReference type="GeneTree" id="ENSGT00860000134372"/>
<protein>
    <recommendedName>
        <fullName evidence="2">TIL domain-containing protein</fullName>
    </recommendedName>
</protein>
<dbReference type="InterPro" id="IPR036084">
    <property type="entry name" value="Ser_inhib-like_sf"/>
</dbReference>
<dbReference type="OMA" id="CYEGFAN"/>
<organism evidence="3 4">
    <name type="scientific">Ciona savignyi</name>
    <name type="common">Pacific transparent sea squirt</name>
    <dbReference type="NCBI Taxonomy" id="51511"/>
    <lineage>
        <taxon>Eukaryota</taxon>
        <taxon>Metazoa</taxon>
        <taxon>Chordata</taxon>
        <taxon>Tunicata</taxon>
        <taxon>Ascidiacea</taxon>
        <taxon>Phlebobranchia</taxon>
        <taxon>Cionidae</taxon>
        <taxon>Ciona</taxon>
    </lineage>
</organism>
<proteinExistence type="predicted"/>
<feature type="domain" description="TIL" evidence="2">
    <location>
        <begin position="122"/>
        <end position="175"/>
    </location>
</feature>
<reference evidence="3" key="3">
    <citation type="submission" date="2025-09" db="UniProtKB">
        <authorList>
            <consortium name="Ensembl"/>
        </authorList>
    </citation>
    <scope>IDENTIFICATION</scope>
</reference>
<dbReference type="InParanoid" id="H2Z7U6"/>
<evidence type="ECO:0000313" key="3">
    <source>
        <dbReference type="Ensembl" id="ENSCSAVP00000013658.1"/>
    </source>
</evidence>
<feature type="signal peptide" evidence="1">
    <location>
        <begin position="1"/>
        <end position="19"/>
    </location>
</feature>